<name>A0A286UEL0_9AGAM</name>
<feature type="compositionally biased region" description="Basic and acidic residues" evidence="2">
    <location>
        <begin position="324"/>
        <end position="337"/>
    </location>
</feature>
<evidence type="ECO:0000313" key="3">
    <source>
        <dbReference type="EMBL" id="PAV17988.1"/>
    </source>
</evidence>
<organism evidence="3 4">
    <name type="scientific">Pyrrhoderma noxium</name>
    <dbReference type="NCBI Taxonomy" id="2282107"/>
    <lineage>
        <taxon>Eukaryota</taxon>
        <taxon>Fungi</taxon>
        <taxon>Dikarya</taxon>
        <taxon>Basidiomycota</taxon>
        <taxon>Agaricomycotina</taxon>
        <taxon>Agaricomycetes</taxon>
        <taxon>Hymenochaetales</taxon>
        <taxon>Hymenochaetaceae</taxon>
        <taxon>Pyrrhoderma</taxon>
    </lineage>
</organism>
<evidence type="ECO:0000256" key="2">
    <source>
        <dbReference type="SAM" id="MobiDB-lite"/>
    </source>
</evidence>
<feature type="compositionally biased region" description="Low complexity" evidence="2">
    <location>
        <begin position="164"/>
        <end position="176"/>
    </location>
</feature>
<evidence type="ECO:0000313" key="4">
    <source>
        <dbReference type="Proteomes" id="UP000217199"/>
    </source>
</evidence>
<feature type="compositionally biased region" description="Basic and acidic residues" evidence="2">
    <location>
        <begin position="284"/>
        <end position="308"/>
    </location>
</feature>
<feature type="compositionally biased region" description="Low complexity" evidence="2">
    <location>
        <begin position="267"/>
        <end position="283"/>
    </location>
</feature>
<comment type="caution">
    <text evidence="3">The sequence shown here is derived from an EMBL/GenBank/DDBJ whole genome shotgun (WGS) entry which is preliminary data.</text>
</comment>
<dbReference type="Proteomes" id="UP000217199">
    <property type="component" value="Unassembled WGS sequence"/>
</dbReference>
<feature type="compositionally biased region" description="Polar residues" evidence="2">
    <location>
        <begin position="125"/>
        <end position="138"/>
    </location>
</feature>
<proteinExistence type="predicted"/>
<feature type="compositionally biased region" description="Basic residues" evidence="2">
    <location>
        <begin position="45"/>
        <end position="56"/>
    </location>
</feature>
<feature type="compositionally biased region" description="Polar residues" evidence="2">
    <location>
        <begin position="214"/>
        <end position="226"/>
    </location>
</feature>
<dbReference type="EMBL" id="NBII01000006">
    <property type="protein sequence ID" value="PAV17988.1"/>
    <property type="molecule type" value="Genomic_DNA"/>
</dbReference>
<keyword evidence="4" id="KW-1185">Reference proteome</keyword>
<feature type="compositionally biased region" description="Polar residues" evidence="2">
    <location>
        <begin position="67"/>
        <end position="98"/>
    </location>
</feature>
<reference evidence="3 4" key="1">
    <citation type="journal article" date="2017" name="Mol. Ecol.">
        <title>Comparative and population genomic landscape of Phellinus noxius: A hypervariable fungus causing root rot in trees.</title>
        <authorList>
            <person name="Chung C.L."/>
            <person name="Lee T.J."/>
            <person name="Akiba M."/>
            <person name="Lee H.H."/>
            <person name="Kuo T.H."/>
            <person name="Liu D."/>
            <person name="Ke H.M."/>
            <person name="Yokoi T."/>
            <person name="Roa M.B."/>
            <person name="Lu M.J."/>
            <person name="Chang Y.Y."/>
            <person name="Ann P.J."/>
            <person name="Tsai J.N."/>
            <person name="Chen C.Y."/>
            <person name="Tzean S.S."/>
            <person name="Ota Y."/>
            <person name="Hattori T."/>
            <person name="Sahashi N."/>
            <person name="Liou R.F."/>
            <person name="Kikuchi T."/>
            <person name="Tsai I.J."/>
        </authorList>
    </citation>
    <scope>NUCLEOTIDE SEQUENCE [LARGE SCALE GENOMIC DNA]</scope>
    <source>
        <strain evidence="3 4">FFPRI411160</strain>
    </source>
</reference>
<keyword evidence="1" id="KW-0175">Coiled coil</keyword>
<accession>A0A286UEL0</accession>
<sequence length="769" mass="85772">MGSAGSTEEGTKERKSRLSTILPRRSKINNDLSSSIHLGSSFIGKKGKKPSAKKVQKKEAETVELADSSSRALPQRSGSIGRSTPLAPSTITSVSHSQPSRPTSADSSQSSQTTVSRETIKRVSTKSISTHPQTSESVTYMPIHGPNSAPAPKQSDDHLTRYPSSTTNKSLSGSSTGRPTESVRHSRSSSIIQASHIRDSPPSKHSSGLEKVITNKSISGGSSHTQHTSKENVSHSRRSRAASGASATNENRRISEPETAQPVGIYRTTSRSTRNSASRSSVTHRSESGSTPREEEIRSKLRRERESQRNNAGDDDEFVLLDDGQNRQKRREDERRNGPTGPQGYIAMTSTANNGKGDADRALRPALREAAYSARTPPVESEPTASADHRSYHSSRGDGSSLLSTSERETDYFSPSNNNRSGFVDGITHEPNKTANWEASIHERTQLFLILLIGYMKEYLFACKRIKYIMLRRLHLRRRRADRTSERATSNVRAMHMNNMNVSDTTVYAHYDEMIRMAREIQTLQTATLDQQREILGITKSINEHLEHSIRIRLYEEEQVENKLRHLRAELHDYAASRLRSGGADIIVFFSPMSQKCQGIVELVSIHQSSIELGLSDYDTNENDIQDAIALVCHSEGQDEISQGEYHSNGINDRTEYINSLIDLISDEITDLEEEIDEMNDNIALVDSGKPGLIDLIYNSELGSSEAIVRELPGQEQIFRSSEEIEDKLWEVGDKWKRIDDFKQELDKIAEECVHTNEQTDEPCQIIRS</sequence>
<evidence type="ECO:0000256" key="1">
    <source>
        <dbReference type="SAM" id="Coils"/>
    </source>
</evidence>
<feature type="region of interest" description="Disordered" evidence="2">
    <location>
        <begin position="1"/>
        <end position="417"/>
    </location>
</feature>
<feature type="compositionally biased region" description="Basic and acidic residues" evidence="2">
    <location>
        <begin position="357"/>
        <end position="367"/>
    </location>
</feature>
<gene>
    <name evidence="3" type="ORF">PNOK_0647400</name>
</gene>
<dbReference type="InParanoid" id="A0A286UEL0"/>
<feature type="compositionally biased region" description="Low complexity" evidence="2">
    <location>
        <begin position="99"/>
        <end position="117"/>
    </location>
</feature>
<protein>
    <submittedName>
        <fullName evidence="3">Uncharacterized protein</fullName>
    </submittedName>
</protein>
<dbReference type="AlphaFoldDB" id="A0A286UEL0"/>
<feature type="compositionally biased region" description="Polar residues" evidence="2">
    <location>
        <begin position="29"/>
        <end position="38"/>
    </location>
</feature>
<feature type="coiled-coil region" evidence="1">
    <location>
        <begin position="662"/>
        <end position="689"/>
    </location>
</feature>